<evidence type="ECO:0000313" key="2">
    <source>
        <dbReference type="EMBL" id="GAA3706824.1"/>
    </source>
</evidence>
<evidence type="ECO:0000313" key="3">
    <source>
        <dbReference type="Proteomes" id="UP001500051"/>
    </source>
</evidence>
<comment type="caution">
    <text evidence="2">The sequence shown here is derived from an EMBL/GenBank/DDBJ whole genome shotgun (WGS) entry which is preliminary data.</text>
</comment>
<evidence type="ECO:0000256" key="1">
    <source>
        <dbReference type="SAM" id="MobiDB-lite"/>
    </source>
</evidence>
<dbReference type="InterPro" id="IPR011050">
    <property type="entry name" value="Pectin_lyase_fold/virulence"/>
</dbReference>
<dbReference type="EMBL" id="BAAAYX010000010">
    <property type="protein sequence ID" value="GAA3706824.1"/>
    <property type="molecule type" value="Genomic_DNA"/>
</dbReference>
<proteinExistence type="predicted"/>
<name>A0ABP7DKX6_9ACTN</name>
<accession>A0ABP7DKX6</accession>
<dbReference type="SUPFAM" id="SSF51126">
    <property type="entry name" value="Pectin lyase-like"/>
    <property type="match status" value="1"/>
</dbReference>
<protein>
    <recommendedName>
        <fullName evidence="4">Right handed beta helix region</fullName>
    </recommendedName>
</protein>
<keyword evidence="3" id="KW-1185">Reference proteome</keyword>
<sequence length="290" mass="30297">MPTPQPSESPTASAAQSGGPSATATSVGGGWPDASSTGVPEGTELTNYTGGCEITKPGTIIDAMVVNCGLRIHASDVKITRSRIKGNINLRDTAAGHSFTISDSEVHVGDKLITGIGNGNFTADRVEVTGGNRSMYCATNCRIENSWVHGQSGDPAGKAHFSGIRMSQNTVVRHNTIICDAPRTPPGAGCSAALTGYGGFAPVRNNLIEKNFFLRGDSSFCAFGGSTRGKEYSDQAGHIRFVDNVFQRGSNGKCGNLGPISGFDPSAPGNVWQNNTWDDGTELTPPNFGR</sequence>
<feature type="compositionally biased region" description="Polar residues" evidence="1">
    <location>
        <begin position="8"/>
        <end position="26"/>
    </location>
</feature>
<feature type="region of interest" description="Disordered" evidence="1">
    <location>
        <begin position="1"/>
        <end position="42"/>
    </location>
</feature>
<evidence type="ECO:0008006" key="4">
    <source>
        <dbReference type="Google" id="ProtNLM"/>
    </source>
</evidence>
<dbReference type="Proteomes" id="UP001500051">
    <property type="component" value="Unassembled WGS sequence"/>
</dbReference>
<organism evidence="2 3">
    <name type="scientific">Microlunatus aurantiacus</name>
    <dbReference type="NCBI Taxonomy" id="446786"/>
    <lineage>
        <taxon>Bacteria</taxon>
        <taxon>Bacillati</taxon>
        <taxon>Actinomycetota</taxon>
        <taxon>Actinomycetes</taxon>
        <taxon>Propionibacteriales</taxon>
        <taxon>Propionibacteriaceae</taxon>
        <taxon>Microlunatus</taxon>
    </lineage>
</organism>
<gene>
    <name evidence="2" type="ORF">GCM10022204_25870</name>
</gene>
<reference evidence="3" key="1">
    <citation type="journal article" date="2019" name="Int. J. Syst. Evol. Microbiol.">
        <title>The Global Catalogue of Microorganisms (GCM) 10K type strain sequencing project: providing services to taxonomists for standard genome sequencing and annotation.</title>
        <authorList>
            <consortium name="The Broad Institute Genomics Platform"/>
            <consortium name="The Broad Institute Genome Sequencing Center for Infectious Disease"/>
            <person name="Wu L."/>
            <person name="Ma J."/>
        </authorList>
    </citation>
    <scope>NUCLEOTIDE SEQUENCE [LARGE SCALE GENOMIC DNA]</scope>
    <source>
        <strain evidence="3">JCM 16548</strain>
    </source>
</reference>